<name>A0A2M8PI08_9CHLR</name>
<accession>A0A2M8PI08</accession>
<dbReference type="Proteomes" id="UP000229681">
    <property type="component" value="Unassembled WGS sequence"/>
</dbReference>
<organism evidence="1 2">
    <name type="scientific">Candidatus Thermofonsia Clade 1 bacterium</name>
    <dbReference type="NCBI Taxonomy" id="2364210"/>
    <lineage>
        <taxon>Bacteria</taxon>
        <taxon>Bacillati</taxon>
        <taxon>Chloroflexota</taxon>
        <taxon>Candidatus Thermofontia</taxon>
        <taxon>Candidatus Thermofonsia Clade 1</taxon>
    </lineage>
</organism>
<sequence>MRALPEATWRAALAELLRHLPPSGSTLRLLYVGAPEQAAAVSALRADLDLQVYDPRGSAPPQLEAALYDALLVQGDLLAEPEAFLHTALAALRLGGRLIMLNMLDERHAAAQQAILVAMAQRLERIGYVRVLSERLLDGAALLSRGERAYTHLGTLERIQRTAERDLTPDQALAPMDAAALLAALRGNFIFVLARQATNRPTWEMPAQAWHALTLVEGEQVCLPVFSALPKAVAFMQAAIKAGAFSGVNKIGKFAKSAVQGWPIAFLLNPNFDAWQRSGRFQREGAPLKLDPRSAVVGEE</sequence>
<reference evidence="1 2" key="1">
    <citation type="submission" date="2017-11" db="EMBL/GenBank/DDBJ databases">
        <title>Evolution of Phototrophy in the Chloroflexi Phylum Driven by Horizontal Gene Transfer.</title>
        <authorList>
            <person name="Ward L.M."/>
            <person name="Hemp J."/>
            <person name="Shih P.M."/>
            <person name="Mcglynn S.E."/>
            <person name="Fischer W."/>
        </authorList>
    </citation>
    <scope>NUCLEOTIDE SEQUENCE [LARGE SCALE GENOMIC DNA]</scope>
    <source>
        <strain evidence="1">JP3_13</strain>
    </source>
</reference>
<evidence type="ECO:0000313" key="2">
    <source>
        <dbReference type="Proteomes" id="UP000229681"/>
    </source>
</evidence>
<proteinExistence type="predicted"/>
<evidence type="ECO:0000313" key="1">
    <source>
        <dbReference type="EMBL" id="PJF37183.1"/>
    </source>
</evidence>
<dbReference type="AlphaFoldDB" id="A0A2M8PI08"/>
<protein>
    <submittedName>
        <fullName evidence="1">Uncharacterized protein</fullName>
    </submittedName>
</protein>
<gene>
    <name evidence="1" type="ORF">CUN49_01605</name>
</gene>
<comment type="caution">
    <text evidence="1">The sequence shown here is derived from an EMBL/GenBank/DDBJ whole genome shotgun (WGS) entry which is preliminary data.</text>
</comment>
<dbReference type="EMBL" id="PGTM01000011">
    <property type="protein sequence ID" value="PJF37183.1"/>
    <property type="molecule type" value="Genomic_DNA"/>
</dbReference>